<proteinExistence type="predicted"/>
<dbReference type="EMBL" id="UOEA01000059">
    <property type="protein sequence ID" value="VAV83982.1"/>
    <property type="molecule type" value="Genomic_DNA"/>
</dbReference>
<accession>A0A3B0QUQ3</accession>
<protein>
    <submittedName>
        <fullName evidence="2">Uncharacterized protein</fullName>
    </submittedName>
</protein>
<feature type="region of interest" description="Disordered" evidence="1">
    <location>
        <begin position="1"/>
        <end position="23"/>
    </location>
</feature>
<evidence type="ECO:0000313" key="2">
    <source>
        <dbReference type="EMBL" id="VAV83982.1"/>
    </source>
</evidence>
<reference evidence="2" key="1">
    <citation type="submission" date="2018-06" db="EMBL/GenBank/DDBJ databases">
        <authorList>
            <person name="Zhirakovskaya E."/>
        </authorList>
    </citation>
    <scope>NUCLEOTIDE SEQUENCE</scope>
</reference>
<feature type="non-terminal residue" evidence="2">
    <location>
        <position position="1"/>
    </location>
</feature>
<organism evidence="2">
    <name type="scientific">hydrothermal vent metagenome</name>
    <dbReference type="NCBI Taxonomy" id="652676"/>
    <lineage>
        <taxon>unclassified sequences</taxon>
        <taxon>metagenomes</taxon>
        <taxon>ecological metagenomes</taxon>
    </lineage>
</organism>
<evidence type="ECO:0000256" key="1">
    <source>
        <dbReference type="SAM" id="MobiDB-lite"/>
    </source>
</evidence>
<dbReference type="AlphaFoldDB" id="A0A3B0QUQ3"/>
<name>A0A3B0QUQ3_9ZZZZ</name>
<sequence>GSDSERGSDHERGSGTEGRDKEPIKITIGDYRIVEGLRVPFSFVVRNSQEVLTLEYYSLKPNPEITQSLFSLGAASN</sequence>
<gene>
    <name evidence="2" type="ORF">MNBD_DELTA01-442</name>
</gene>